<organism evidence="6">
    <name type="scientific">marine sediment metagenome</name>
    <dbReference type="NCBI Taxonomy" id="412755"/>
    <lineage>
        <taxon>unclassified sequences</taxon>
        <taxon>metagenomes</taxon>
        <taxon>ecological metagenomes</taxon>
    </lineage>
</organism>
<evidence type="ECO:0000256" key="1">
    <source>
        <dbReference type="ARBA" id="ARBA00022448"/>
    </source>
</evidence>
<evidence type="ECO:0000313" key="6">
    <source>
        <dbReference type="EMBL" id="KKL12283.1"/>
    </source>
</evidence>
<dbReference type="EMBL" id="LAZR01041323">
    <property type="protein sequence ID" value="KKL12283.1"/>
    <property type="molecule type" value="Genomic_DNA"/>
</dbReference>
<dbReference type="GO" id="GO:0046933">
    <property type="term" value="F:proton-transporting ATP synthase activity, rotational mechanism"/>
    <property type="evidence" value="ECO:0007669"/>
    <property type="project" value="TreeGrafter"/>
</dbReference>
<dbReference type="SUPFAM" id="SSF52540">
    <property type="entry name" value="P-loop containing nucleoside triphosphate hydrolases"/>
    <property type="match status" value="1"/>
</dbReference>
<name>A0A0F9DJU5_9ZZZZ</name>
<keyword evidence="3" id="KW-0067">ATP-binding</keyword>
<dbReference type="InterPro" id="IPR000194">
    <property type="entry name" value="ATPase_F1/V1/A1_a/bsu_nucl-bd"/>
</dbReference>
<feature type="non-terminal residue" evidence="6">
    <location>
        <position position="301"/>
    </location>
</feature>
<dbReference type="Pfam" id="PF00006">
    <property type="entry name" value="ATP-synt_ab"/>
    <property type="match status" value="1"/>
</dbReference>
<evidence type="ECO:0000256" key="2">
    <source>
        <dbReference type="ARBA" id="ARBA00022741"/>
    </source>
</evidence>
<gene>
    <name evidence="6" type="ORF">LCGC14_2537320</name>
</gene>
<dbReference type="InterPro" id="IPR004100">
    <property type="entry name" value="ATPase_F1/V1/A1_a/bsu_N"/>
</dbReference>
<keyword evidence="2" id="KW-0547">Nucleotide-binding</keyword>
<evidence type="ECO:0000256" key="4">
    <source>
        <dbReference type="ARBA" id="ARBA00022967"/>
    </source>
</evidence>
<sequence length="301" mass="32214">MPIVDLGKYDRKLEGADLLRYAGSVVRAAGLTIESMGPPIGIGQLCEIRLADGRRVLAEVIGFHDTHRVLMPLEGVEGIAPNDAVVPYSRPRCVTVGDEILGRVIDGLGRPIDGLGPLRGTEQRAVDNDAPPPLSRRPIVEPLGFGVRVFDGLFTCGKGQRIGIFSGSGVGKSTLLGEIARASKADVNVLALVGERGREVRHFLEESLGPEGLARSVVSVATSDTSPIQRIKAAFNAITIAEYFRDQGRDVLFMMDSLTRFAQAQREIGLAAGEPPTTKGYCPSVFTHAKLTERLGFAENG</sequence>
<dbReference type="Pfam" id="PF02874">
    <property type="entry name" value="ATP-synt_ab_N"/>
    <property type="match status" value="1"/>
</dbReference>
<dbReference type="SMART" id="SM00382">
    <property type="entry name" value="AAA"/>
    <property type="match status" value="1"/>
</dbReference>
<dbReference type="AlphaFoldDB" id="A0A0F9DJU5"/>
<dbReference type="InterPro" id="IPR027417">
    <property type="entry name" value="P-loop_NTPase"/>
</dbReference>
<proteinExistence type="predicted"/>
<protein>
    <recommendedName>
        <fullName evidence="5">AAA+ ATPase domain-containing protein</fullName>
    </recommendedName>
</protein>
<evidence type="ECO:0000259" key="5">
    <source>
        <dbReference type="SMART" id="SM00382"/>
    </source>
</evidence>
<keyword evidence="1" id="KW-0813">Transport</keyword>
<accession>A0A0F9DJU5</accession>
<keyword evidence="4" id="KW-1278">Translocase</keyword>
<dbReference type="InterPro" id="IPR003593">
    <property type="entry name" value="AAA+_ATPase"/>
</dbReference>
<dbReference type="GO" id="GO:0005524">
    <property type="term" value="F:ATP binding"/>
    <property type="evidence" value="ECO:0007669"/>
    <property type="project" value="UniProtKB-KW"/>
</dbReference>
<feature type="domain" description="AAA+ ATPase" evidence="5">
    <location>
        <begin position="158"/>
        <end position="301"/>
    </location>
</feature>
<comment type="caution">
    <text evidence="6">The sequence shown here is derived from an EMBL/GenBank/DDBJ whole genome shotgun (WGS) entry which is preliminary data.</text>
</comment>
<dbReference type="CDD" id="cd18117">
    <property type="entry name" value="ATP-synt_flagellum-secretory_path_III_N"/>
    <property type="match status" value="1"/>
</dbReference>
<dbReference type="PANTHER" id="PTHR15184:SF9">
    <property type="entry name" value="SPI-1 TYPE 3 SECRETION SYSTEM ATPASE"/>
    <property type="match status" value="1"/>
</dbReference>
<evidence type="ECO:0000256" key="3">
    <source>
        <dbReference type="ARBA" id="ARBA00022840"/>
    </source>
</evidence>
<dbReference type="Gene3D" id="3.40.50.12240">
    <property type="match status" value="1"/>
</dbReference>
<dbReference type="InterPro" id="IPR050053">
    <property type="entry name" value="ATPase_alpha/beta_chains"/>
</dbReference>
<dbReference type="PANTHER" id="PTHR15184">
    <property type="entry name" value="ATP SYNTHASE"/>
    <property type="match status" value="1"/>
</dbReference>
<reference evidence="6" key="1">
    <citation type="journal article" date="2015" name="Nature">
        <title>Complex archaea that bridge the gap between prokaryotes and eukaryotes.</title>
        <authorList>
            <person name="Spang A."/>
            <person name="Saw J.H."/>
            <person name="Jorgensen S.L."/>
            <person name="Zaremba-Niedzwiedzka K."/>
            <person name="Martijn J."/>
            <person name="Lind A.E."/>
            <person name="van Eijk R."/>
            <person name="Schleper C."/>
            <person name="Guy L."/>
            <person name="Ettema T.J."/>
        </authorList>
    </citation>
    <scope>NUCLEOTIDE SEQUENCE</scope>
</reference>